<keyword evidence="7" id="KW-1185">Reference proteome</keyword>
<dbReference type="Gene3D" id="3.40.109.10">
    <property type="entry name" value="NADH Oxidase"/>
    <property type="match status" value="1"/>
</dbReference>
<organism evidence="7 8">
    <name type="scientific">Derxia gummosa DSM 723</name>
    <dbReference type="NCBI Taxonomy" id="1121388"/>
    <lineage>
        <taxon>Bacteria</taxon>
        <taxon>Pseudomonadati</taxon>
        <taxon>Pseudomonadota</taxon>
        <taxon>Betaproteobacteria</taxon>
        <taxon>Burkholderiales</taxon>
        <taxon>Alcaligenaceae</taxon>
        <taxon>Derxia</taxon>
    </lineage>
</organism>
<dbReference type="InterPro" id="IPR029479">
    <property type="entry name" value="Nitroreductase"/>
</dbReference>
<dbReference type="RefSeq" id="WP_051378630.1">
    <property type="nucleotide sequence ID" value="NZ_AXWS01000013.1"/>
</dbReference>
<dbReference type="OrthoDB" id="3181400at2"/>
<dbReference type="InterPro" id="IPR016446">
    <property type="entry name" value="Flavin_OxRdtase_Frp"/>
</dbReference>
<dbReference type="PANTHER" id="PTHR43425:SF2">
    <property type="entry name" value="OXYGEN-INSENSITIVE NADPH NITROREDUCTASE"/>
    <property type="match status" value="1"/>
</dbReference>
<evidence type="ECO:0000256" key="1">
    <source>
        <dbReference type="ARBA" id="ARBA00008366"/>
    </source>
</evidence>
<feature type="domain" description="Nitroreductase" evidence="6">
    <location>
        <begin position="13"/>
        <end position="156"/>
    </location>
</feature>
<evidence type="ECO:0000313" key="7">
    <source>
        <dbReference type="Proteomes" id="UP000675920"/>
    </source>
</evidence>
<keyword evidence="2 5" id="KW-0285">Flavoprotein</keyword>
<comment type="similarity">
    <text evidence="1 5">Belongs to the flavin oxidoreductase frp family.</text>
</comment>
<evidence type="ECO:0000259" key="6">
    <source>
        <dbReference type="Pfam" id="PF00881"/>
    </source>
</evidence>
<evidence type="ECO:0000256" key="4">
    <source>
        <dbReference type="ARBA" id="ARBA00023002"/>
    </source>
</evidence>
<dbReference type="PANTHER" id="PTHR43425">
    <property type="entry name" value="OXYGEN-INSENSITIVE NADPH NITROREDUCTASE"/>
    <property type="match status" value="1"/>
</dbReference>
<dbReference type="SUPFAM" id="SSF55469">
    <property type="entry name" value="FMN-dependent nitroreductase-like"/>
    <property type="match status" value="1"/>
</dbReference>
<dbReference type="AlphaFoldDB" id="A0A8B6X9W2"/>
<sequence>MPFPDVIRLQHGHHSARAYTDQPVDDDQLDAIVRAAWHAPTSIHSQQVSLVVVRDKATRARLAELAGGQPWIAQAPVFIAVVVDHHKTALGVEIGGATQTVHESLEGWTSGVLDAGIALGNLIVAARAFGLGTVPIGGIRRNPTAVRELLGLPHLALAVNGLVIGHATDHPPVKPRLPIESFRHDERYDAVGLRDAIARHDAELLAHWQRVGRADGKPWSANTAGFYARHYYPQLQPAVLEAGWGVEP</sequence>
<dbReference type="PIRSF" id="PIRSF005426">
    <property type="entry name" value="Frp"/>
    <property type="match status" value="1"/>
</dbReference>
<evidence type="ECO:0000256" key="2">
    <source>
        <dbReference type="ARBA" id="ARBA00022630"/>
    </source>
</evidence>
<evidence type="ECO:0000256" key="5">
    <source>
        <dbReference type="PIRNR" id="PIRNR005426"/>
    </source>
</evidence>
<dbReference type="CDD" id="cd02146">
    <property type="entry name" value="NfsA-like"/>
    <property type="match status" value="1"/>
</dbReference>
<dbReference type="Pfam" id="PF00881">
    <property type="entry name" value="Nitroreductase"/>
    <property type="match status" value="1"/>
</dbReference>
<evidence type="ECO:0000256" key="3">
    <source>
        <dbReference type="ARBA" id="ARBA00022643"/>
    </source>
</evidence>
<dbReference type="Proteomes" id="UP000675920">
    <property type="component" value="Unplaced"/>
</dbReference>
<keyword evidence="3 5" id="KW-0288">FMN</keyword>
<dbReference type="InterPro" id="IPR000415">
    <property type="entry name" value="Nitroreductase-like"/>
</dbReference>
<keyword evidence="5" id="KW-0521">NADP</keyword>
<keyword evidence="4 5" id="KW-0560">Oxidoreductase</keyword>
<protein>
    <submittedName>
        <fullName evidence="8">NADPH-dependent oxidoreductase</fullName>
    </submittedName>
</protein>
<accession>A0A8B6X9W2</accession>
<dbReference type="GO" id="GO:0016491">
    <property type="term" value="F:oxidoreductase activity"/>
    <property type="evidence" value="ECO:0007669"/>
    <property type="project" value="UniProtKB-UniRule"/>
</dbReference>
<evidence type="ECO:0000313" key="8">
    <source>
        <dbReference type="RefSeq" id="WP_051378630.1"/>
    </source>
</evidence>
<proteinExistence type="inferred from homology"/>
<reference evidence="8" key="1">
    <citation type="submission" date="2025-08" db="UniProtKB">
        <authorList>
            <consortium name="RefSeq"/>
        </authorList>
    </citation>
    <scope>IDENTIFICATION</scope>
</reference>
<name>A0A8B6X9W2_9BURK</name>